<evidence type="ECO:0000313" key="1">
    <source>
        <dbReference type="EMBL" id="POA99279.1"/>
    </source>
</evidence>
<name>A0A2K4MQI9_9NEIS</name>
<gene>
    <name evidence="1" type="ORF">C2134_07675</name>
</gene>
<evidence type="ECO:0000313" key="2">
    <source>
        <dbReference type="Proteomes" id="UP000236416"/>
    </source>
</evidence>
<reference evidence="1 2" key="1">
    <citation type="submission" date="2018-01" db="EMBL/GenBank/DDBJ databases">
        <title>Genomic Sequence of Chromobacterium MWU13-2610 from wild cranberry bogs within the Cape Cod National Seashore.</title>
        <authorList>
            <person name="O'Hara-Hanley K."/>
            <person name="Soby S."/>
            <person name="Harrison A."/>
        </authorList>
    </citation>
    <scope>NUCLEOTIDE SEQUENCE [LARGE SCALE GENOMIC DNA]</scope>
    <source>
        <strain evidence="1 2">MWU13-2610</strain>
    </source>
</reference>
<organism evidence="1 2">
    <name type="scientific">Chromobacterium sinusclupearum</name>
    <dbReference type="NCBI Taxonomy" id="2077146"/>
    <lineage>
        <taxon>Bacteria</taxon>
        <taxon>Pseudomonadati</taxon>
        <taxon>Pseudomonadota</taxon>
        <taxon>Betaproteobacteria</taxon>
        <taxon>Neisseriales</taxon>
        <taxon>Chromobacteriaceae</taxon>
        <taxon>Chromobacterium</taxon>
    </lineage>
</organism>
<sequence>MAVPVRSALRRSCREACGVVILSRLPAKRDGGQTLRQRRQLARLRLGHGCLPPPLGLWQRLGGWLARHFSRNGAIKTF</sequence>
<dbReference type="Proteomes" id="UP000236416">
    <property type="component" value="Unassembled WGS sequence"/>
</dbReference>
<dbReference type="EMBL" id="PPTF01000023">
    <property type="protein sequence ID" value="POA99279.1"/>
    <property type="molecule type" value="Genomic_DNA"/>
</dbReference>
<comment type="caution">
    <text evidence="1">The sequence shown here is derived from an EMBL/GenBank/DDBJ whole genome shotgun (WGS) entry which is preliminary data.</text>
</comment>
<dbReference type="RefSeq" id="WP_103318908.1">
    <property type="nucleotide sequence ID" value="NZ_PPTF01000023.1"/>
</dbReference>
<accession>A0A2K4MQI9</accession>
<keyword evidence="2" id="KW-1185">Reference proteome</keyword>
<dbReference type="AlphaFoldDB" id="A0A2K4MQI9"/>
<protein>
    <submittedName>
        <fullName evidence="1">Uncharacterized protein</fullName>
    </submittedName>
</protein>
<proteinExistence type="predicted"/>